<dbReference type="AlphaFoldDB" id="A0A8B8AG38"/>
<dbReference type="OrthoDB" id="3936150at2759"/>
<feature type="transmembrane region" description="Helical" evidence="5">
    <location>
        <begin position="395"/>
        <end position="413"/>
    </location>
</feature>
<dbReference type="Pfam" id="PF00083">
    <property type="entry name" value="Sugar_tr"/>
    <property type="match status" value="1"/>
</dbReference>
<dbReference type="Proteomes" id="UP000694844">
    <property type="component" value="Chromosome 6"/>
</dbReference>
<dbReference type="KEGG" id="cvn:111101324"/>
<proteinExistence type="predicted"/>
<feature type="transmembrane region" description="Helical" evidence="5">
    <location>
        <begin position="222"/>
        <end position="245"/>
    </location>
</feature>
<gene>
    <name evidence="8" type="primary">LOC111101324</name>
</gene>
<dbReference type="GO" id="GO:0022857">
    <property type="term" value="F:transmembrane transporter activity"/>
    <property type="evidence" value="ECO:0007669"/>
    <property type="project" value="InterPro"/>
</dbReference>
<dbReference type="InterPro" id="IPR036259">
    <property type="entry name" value="MFS_trans_sf"/>
</dbReference>
<evidence type="ECO:0000256" key="1">
    <source>
        <dbReference type="ARBA" id="ARBA00004141"/>
    </source>
</evidence>
<dbReference type="InterPro" id="IPR005828">
    <property type="entry name" value="MFS_sugar_transport-like"/>
</dbReference>
<keyword evidence="7" id="KW-1185">Reference proteome</keyword>
<feature type="transmembrane region" description="Helical" evidence="5">
    <location>
        <begin position="166"/>
        <end position="184"/>
    </location>
</feature>
<dbReference type="CDD" id="cd17317">
    <property type="entry name" value="MFS_SLC22"/>
    <property type="match status" value="1"/>
</dbReference>
<dbReference type="SUPFAM" id="SSF103473">
    <property type="entry name" value="MFS general substrate transporter"/>
    <property type="match status" value="1"/>
</dbReference>
<reference evidence="8" key="1">
    <citation type="submission" date="2025-08" db="UniProtKB">
        <authorList>
            <consortium name="RefSeq"/>
        </authorList>
    </citation>
    <scope>IDENTIFICATION</scope>
    <source>
        <tissue evidence="8">Whole sample</tissue>
    </source>
</reference>
<evidence type="ECO:0000256" key="5">
    <source>
        <dbReference type="SAM" id="Phobius"/>
    </source>
</evidence>
<keyword evidence="3 5" id="KW-1133">Transmembrane helix</keyword>
<evidence type="ECO:0000313" key="7">
    <source>
        <dbReference type="Proteomes" id="UP000694844"/>
    </source>
</evidence>
<dbReference type="GeneID" id="111101324"/>
<dbReference type="InterPro" id="IPR005829">
    <property type="entry name" value="Sugar_transporter_CS"/>
</dbReference>
<dbReference type="GO" id="GO:0016020">
    <property type="term" value="C:membrane"/>
    <property type="evidence" value="ECO:0007669"/>
    <property type="project" value="UniProtKB-SubCell"/>
</dbReference>
<organism evidence="7 8">
    <name type="scientific">Crassostrea virginica</name>
    <name type="common">Eastern oyster</name>
    <dbReference type="NCBI Taxonomy" id="6565"/>
    <lineage>
        <taxon>Eukaryota</taxon>
        <taxon>Metazoa</taxon>
        <taxon>Spiralia</taxon>
        <taxon>Lophotrochozoa</taxon>
        <taxon>Mollusca</taxon>
        <taxon>Bivalvia</taxon>
        <taxon>Autobranchia</taxon>
        <taxon>Pteriomorphia</taxon>
        <taxon>Ostreida</taxon>
        <taxon>Ostreoidea</taxon>
        <taxon>Ostreidae</taxon>
        <taxon>Crassostrea</taxon>
    </lineage>
</organism>
<feature type="domain" description="Major facilitator superfamily (MFS) profile" evidence="6">
    <location>
        <begin position="25"/>
        <end position="512"/>
    </location>
</feature>
<protein>
    <submittedName>
        <fullName evidence="8">Organic cation transporter protein-like</fullName>
    </submittedName>
</protein>
<feature type="transmembrane region" description="Helical" evidence="5">
    <location>
        <begin position="361"/>
        <end position="383"/>
    </location>
</feature>
<feature type="transmembrane region" description="Helical" evidence="5">
    <location>
        <begin position="190"/>
        <end position="213"/>
    </location>
</feature>
<sequence length="545" mass="60545">MKFDDILFHLGEFGRYQKRLYVLLCLPAISVGSFMMGLVLIMETPKHRCKLPDYLNDTYEIQSSYHQHLINLSIPDSDDETLTYDQCHIYVSNSAGNSNPANFTRQKCTEWVYEKSEFTSTFTSEHNLVCDDALLTSHAKMIFYFGVLVGDLLFGVLADSIGRKKALYVTFLILLASAFGVCWAPEFISFVVLEFIIGAANHGAFMICCVLGLEMVGPSKRVWAGIMIHVFFAIGLLYLVGAGFLLRDWQYISLAIAGPCVFYLSYWFFVPESPRWLISQGRQPEAEDIIRKVAKVNKVKLNEKLLKVSDDDDKSSEGRIWHLFSNRVMLIRTLILFFNWAIVSMMYYGVTMHAGNMGGDFYLNFFLLAVVEFPAYSLSIFLLDRIGRKKLHCSFMVVGGIACLSTIFPVLYGDKSIQPVTLTLAIIGKIGSAGAFGVIYVFSAELFPTVVRNAGMGASSCIARVGGMLAPYVASSGDLVGGKFGQALPLVIFGATSVTAGLLCLLLPETLNKKLPESIEDGIRFGRSDDKIQNEEKVVSKSTKL</sequence>
<dbReference type="PROSITE" id="PS00216">
    <property type="entry name" value="SUGAR_TRANSPORT_1"/>
    <property type="match status" value="1"/>
</dbReference>
<dbReference type="PANTHER" id="PTHR24064">
    <property type="entry name" value="SOLUTE CARRIER FAMILY 22 MEMBER"/>
    <property type="match status" value="1"/>
</dbReference>
<feature type="transmembrane region" description="Helical" evidence="5">
    <location>
        <begin position="251"/>
        <end position="270"/>
    </location>
</feature>
<evidence type="ECO:0000256" key="2">
    <source>
        <dbReference type="ARBA" id="ARBA00022692"/>
    </source>
</evidence>
<feature type="transmembrane region" description="Helical" evidence="5">
    <location>
        <begin position="419"/>
        <end position="442"/>
    </location>
</feature>
<feature type="transmembrane region" description="Helical" evidence="5">
    <location>
        <begin position="20"/>
        <end position="42"/>
    </location>
</feature>
<keyword evidence="4 5" id="KW-0472">Membrane</keyword>
<dbReference type="Gene3D" id="1.20.1250.20">
    <property type="entry name" value="MFS general substrate transporter like domains"/>
    <property type="match status" value="1"/>
</dbReference>
<name>A0A8B8AG38_CRAVI</name>
<evidence type="ECO:0000256" key="4">
    <source>
        <dbReference type="ARBA" id="ARBA00023136"/>
    </source>
</evidence>
<evidence type="ECO:0000313" key="8">
    <source>
        <dbReference type="RefSeq" id="XP_022289478.1"/>
    </source>
</evidence>
<comment type="subcellular location">
    <subcellularLocation>
        <location evidence="1">Membrane</location>
        <topology evidence="1">Multi-pass membrane protein</topology>
    </subcellularLocation>
</comment>
<dbReference type="PROSITE" id="PS50850">
    <property type="entry name" value="MFS"/>
    <property type="match status" value="1"/>
</dbReference>
<evidence type="ECO:0000256" key="3">
    <source>
        <dbReference type="ARBA" id="ARBA00022989"/>
    </source>
</evidence>
<feature type="transmembrane region" description="Helical" evidence="5">
    <location>
        <begin position="486"/>
        <end position="507"/>
    </location>
</feature>
<dbReference type="InterPro" id="IPR020846">
    <property type="entry name" value="MFS_dom"/>
</dbReference>
<feature type="transmembrane region" description="Helical" evidence="5">
    <location>
        <begin position="141"/>
        <end position="159"/>
    </location>
</feature>
<keyword evidence="2 5" id="KW-0812">Transmembrane</keyword>
<accession>A0A8B8AG38</accession>
<evidence type="ECO:0000259" key="6">
    <source>
        <dbReference type="PROSITE" id="PS50850"/>
    </source>
</evidence>
<feature type="transmembrane region" description="Helical" evidence="5">
    <location>
        <begin position="329"/>
        <end position="349"/>
    </location>
</feature>
<dbReference type="RefSeq" id="XP_022289478.1">
    <property type="nucleotide sequence ID" value="XM_022433770.1"/>
</dbReference>
<feature type="transmembrane region" description="Helical" evidence="5">
    <location>
        <begin position="454"/>
        <end position="474"/>
    </location>
</feature>